<dbReference type="OrthoDB" id="3265906at2759"/>
<feature type="non-terminal residue" evidence="1">
    <location>
        <position position="119"/>
    </location>
</feature>
<reference evidence="1" key="1">
    <citation type="submission" date="2021-12" db="EMBL/GenBank/DDBJ databases">
        <authorList>
            <person name="Martin H S."/>
        </authorList>
    </citation>
    <scope>NUCLEOTIDE SEQUENCE</scope>
</reference>
<dbReference type="AlphaFoldDB" id="A0A8J9UGL0"/>
<dbReference type="Proteomes" id="UP000838878">
    <property type="component" value="Chromosome 14"/>
</dbReference>
<accession>A0A8J9UGL0</accession>
<evidence type="ECO:0000313" key="1">
    <source>
        <dbReference type="EMBL" id="CAH0719961.1"/>
    </source>
</evidence>
<proteinExistence type="predicted"/>
<keyword evidence="2" id="KW-1185">Reference proteome</keyword>
<evidence type="ECO:0000313" key="2">
    <source>
        <dbReference type="Proteomes" id="UP000838878"/>
    </source>
</evidence>
<sequence>MGDTKINEENFALTDTVYEEKVNREYNGKSTDIEHSTYTTMTNEKTIRNKITSVQNHDFMQNNDYKKSELSCKMSSSSIFFKIHGRKSRDNFANILLKIQSDLSTLNNKLSDLENRIQV</sequence>
<gene>
    <name evidence="1" type="ORF">BINO364_LOCUS6246</name>
</gene>
<organism evidence="1 2">
    <name type="scientific">Brenthis ino</name>
    <name type="common">lesser marbled fritillary</name>
    <dbReference type="NCBI Taxonomy" id="405034"/>
    <lineage>
        <taxon>Eukaryota</taxon>
        <taxon>Metazoa</taxon>
        <taxon>Ecdysozoa</taxon>
        <taxon>Arthropoda</taxon>
        <taxon>Hexapoda</taxon>
        <taxon>Insecta</taxon>
        <taxon>Pterygota</taxon>
        <taxon>Neoptera</taxon>
        <taxon>Endopterygota</taxon>
        <taxon>Lepidoptera</taxon>
        <taxon>Glossata</taxon>
        <taxon>Ditrysia</taxon>
        <taxon>Papilionoidea</taxon>
        <taxon>Nymphalidae</taxon>
        <taxon>Heliconiinae</taxon>
        <taxon>Argynnini</taxon>
        <taxon>Brenthis</taxon>
    </lineage>
</organism>
<dbReference type="EMBL" id="OV170234">
    <property type="protein sequence ID" value="CAH0719961.1"/>
    <property type="molecule type" value="Genomic_DNA"/>
</dbReference>
<name>A0A8J9UGL0_9NEOP</name>
<protein>
    <submittedName>
        <fullName evidence="1">Uncharacterized protein</fullName>
    </submittedName>
</protein>